<organism evidence="2">
    <name type="scientific">viral metagenome</name>
    <dbReference type="NCBI Taxonomy" id="1070528"/>
    <lineage>
        <taxon>unclassified sequences</taxon>
        <taxon>metagenomes</taxon>
        <taxon>organismal metagenomes</taxon>
    </lineage>
</organism>
<evidence type="ECO:0000313" key="2">
    <source>
        <dbReference type="EMBL" id="QHU20919.1"/>
    </source>
</evidence>
<accession>A0A6C0KTJ3</accession>
<dbReference type="InterPro" id="IPR036865">
    <property type="entry name" value="CRAL-TRIO_dom_sf"/>
</dbReference>
<name>A0A6C0KTJ3_9ZZZZ</name>
<protein>
    <recommendedName>
        <fullName evidence="1">CRAL-TRIO domain-containing protein</fullName>
    </recommendedName>
</protein>
<dbReference type="InterPro" id="IPR001251">
    <property type="entry name" value="CRAL-TRIO_dom"/>
</dbReference>
<dbReference type="PROSITE" id="PS50191">
    <property type="entry name" value="CRAL_TRIO"/>
    <property type="match status" value="1"/>
</dbReference>
<evidence type="ECO:0000259" key="1">
    <source>
        <dbReference type="PROSITE" id="PS50191"/>
    </source>
</evidence>
<dbReference type="Gene3D" id="3.40.525.10">
    <property type="entry name" value="CRAL-TRIO lipid binding domain"/>
    <property type="match status" value="1"/>
</dbReference>
<reference evidence="2" key="1">
    <citation type="journal article" date="2020" name="Nature">
        <title>Giant virus diversity and host interactions through global metagenomics.</title>
        <authorList>
            <person name="Schulz F."/>
            <person name="Roux S."/>
            <person name="Paez-Espino D."/>
            <person name="Jungbluth S."/>
            <person name="Walsh D.A."/>
            <person name="Denef V.J."/>
            <person name="McMahon K.D."/>
            <person name="Konstantinidis K.T."/>
            <person name="Eloe-Fadrosh E.A."/>
            <person name="Kyrpides N.C."/>
            <person name="Woyke T."/>
        </authorList>
    </citation>
    <scope>NUCLEOTIDE SEQUENCE</scope>
    <source>
        <strain evidence="2">GVMAG-S-3300013094-100</strain>
    </source>
</reference>
<dbReference type="AlphaFoldDB" id="A0A6C0KTJ3"/>
<proteinExistence type="predicted"/>
<sequence>MTTRKTKIFKEFLVFTLDSNDKKHVYVDFYTGKTGHIDLKSNEEADDLLEELFLILDPLVQLCNIESRSIIVNIDMKDANILAYKIDILTHIVEKLHEHIRTDRKNLTEKCIISNMPIYMKAIYYMIYPFIDKTFVSKITII</sequence>
<dbReference type="SUPFAM" id="SSF52087">
    <property type="entry name" value="CRAL/TRIO domain"/>
    <property type="match status" value="1"/>
</dbReference>
<feature type="domain" description="CRAL-TRIO" evidence="1">
    <location>
        <begin position="5"/>
        <end position="142"/>
    </location>
</feature>
<dbReference type="EMBL" id="MN740976">
    <property type="protein sequence ID" value="QHU20919.1"/>
    <property type="molecule type" value="Genomic_DNA"/>
</dbReference>
<dbReference type="Pfam" id="PF00650">
    <property type="entry name" value="CRAL_TRIO"/>
    <property type="match status" value="1"/>
</dbReference>